<dbReference type="EMBL" id="BARV01043817">
    <property type="protein sequence ID" value="GAI66456.1"/>
    <property type="molecule type" value="Genomic_DNA"/>
</dbReference>
<reference evidence="1" key="1">
    <citation type="journal article" date="2014" name="Front. Microbiol.">
        <title>High frequency of phylogenetically diverse reductive dehalogenase-homologous genes in deep subseafloor sedimentary metagenomes.</title>
        <authorList>
            <person name="Kawai M."/>
            <person name="Futagami T."/>
            <person name="Toyoda A."/>
            <person name="Takaki Y."/>
            <person name="Nishi S."/>
            <person name="Hori S."/>
            <person name="Arai W."/>
            <person name="Tsubouchi T."/>
            <person name="Morono Y."/>
            <person name="Uchiyama I."/>
            <person name="Ito T."/>
            <person name="Fujiyama A."/>
            <person name="Inagaki F."/>
            <person name="Takami H."/>
        </authorList>
    </citation>
    <scope>NUCLEOTIDE SEQUENCE</scope>
    <source>
        <strain evidence="1">Expedition CK06-06</strain>
    </source>
</reference>
<feature type="non-terminal residue" evidence="1">
    <location>
        <position position="1"/>
    </location>
</feature>
<protein>
    <submittedName>
        <fullName evidence="1">Uncharacterized protein</fullName>
    </submittedName>
</protein>
<dbReference type="AlphaFoldDB" id="X1RHM1"/>
<organism evidence="1">
    <name type="scientific">marine sediment metagenome</name>
    <dbReference type="NCBI Taxonomy" id="412755"/>
    <lineage>
        <taxon>unclassified sequences</taxon>
        <taxon>metagenomes</taxon>
        <taxon>ecological metagenomes</taxon>
    </lineage>
</organism>
<sequence>CKKLYDEIKSIEPKSEFITMLDEAPNLIA</sequence>
<proteinExistence type="predicted"/>
<evidence type="ECO:0000313" key="1">
    <source>
        <dbReference type="EMBL" id="GAI66456.1"/>
    </source>
</evidence>
<comment type="caution">
    <text evidence="1">The sequence shown here is derived from an EMBL/GenBank/DDBJ whole genome shotgun (WGS) entry which is preliminary data.</text>
</comment>
<accession>X1RHM1</accession>
<name>X1RHM1_9ZZZZ</name>
<gene>
    <name evidence="1" type="ORF">S06H3_65211</name>
</gene>